<comment type="caution">
    <text evidence="1">The sequence shown here is derived from an EMBL/GenBank/DDBJ whole genome shotgun (WGS) entry which is preliminary data.</text>
</comment>
<evidence type="ECO:0000313" key="1">
    <source>
        <dbReference type="EMBL" id="KAG4304262.1"/>
    </source>
</evidence>
<protein>
    <submittedName>
        <fullName evidence="1">Uncharacterized protein</fullName>
    </submittedName>
</protein>
<dbReference type="Proteomes" id="UP000768646">
    <property type="component" value="Unassembled WGS sequence"/>
</dbReference>
<name>A0ACB7C986_9ASCO</name>
<proteinExistence type="predicted"/>
<dbReference type="EMBL" id="JABTEG010000009">
    <property type="protein sequence ID" value="KAG4304262.1"/>
    <property type="molecule type" value="Genomic_DNA"/>
</dbReference>
<keyword evidence="2" id="KW-1185">Reference proteome</keyword>
<reference evidence="1 2" key="1">
    <citation type="journal article" date="2021" name="Commun. Biol.">
        <title>Genomic insights into the host specific adaptation of the Pneumocystis genus.</title>
        <authorList>
            <person name="Cisse O.H."/>
            <person name="Ma L."/>
            <person name="Dekker J.P."/>
            <person name="Khil P.P."/>
            <person name="Youn J.-H."/>
            <person name="Brenchley J.M."/>
            <person name="Blair R."/>
            <person name="Pahar B."/>
            <person name="Chabe M."/>
            <person name="Van Rompay K.K.A."/>
            <person name="Keesler R."/>
            <person name="Sukura A."/>
            <person name="Hirsch V."/>
            <person name="Kutty G."/>
            <person name="Liu Y."/>
            <person name="Peng L."/>
            <person name="Chen J."/>
            <person name="Song J."/>
            <person name="Weissenbacher-Lang C."/>
            <person name="Xu J."/>
            <person name="Upham N.S."/>
            <person name="Stajich J.E."/>
            <person name="Cuomo C.A."/>
            <person name="Cushion M.T."/>
            <person name="Kovacs J.A."/>
        </authorList>
    </citation>
    <scope>NUCLEOTIDE SEQUENCE [LARGE SCALE GENOMIC DNA]</scope>
    <source>
        <strain evidence="1 2">RABM</strain>
    </source>
</reference>
<accession>A0ACB7C986</accession>
<organism evidence="1 2">
    <name type="scientific">Pneumocystis oryctolagi</name>
    <dbReference type="NCBI Taxonomy" id="42067"/>
    <lineage>
        <taxon>Eukaryota</taxon>
        <taxon>Fungi</taxon>
        <taxon>Dikarya</taxon>
        <taxon>Ascomycota</taxon>
        <taxon>Taphrinomycotina</taxon>
        <taxon>Pneumocystomycetes</taxon>
        <taxon>Pneumocystaceae</taxon>
        <taxon>Pneumocystis</taxon>
    </lineage>
</organism>
<evidence type="ECO:0000313" key="2">
    <source>
        <dbReference type="Proteomes" id="UP000768646"/>
    </source>
</evidence>
<gene>
    <name evidence="1" type="ORF">PORY_002237</name>
</gene>
<sequence length="766" mass="86175">MMLFYATAICALLAASLSSAIPCPAYQQGINVRNMEKDFSSEEQESKDEDGEKNAPMTSIKSEEESISEEENDDITDTINTVTNGDAEQGFVALEESTEIFSGSNSDTLSEAPSELSSDIISESLAELSEPLLEFEKEHVDSNSDSKEETLFSDKEKFPEKSIISDSSEKLLFEEVIQDPVLETTNNIFHSLTYTDQNELYEKDQQFLGNDCQGKSEEYSSENFNPNITLFSGTMQETTQQNSQLVSDMLNPIPSSLDLQKLLATLSSAPQLDPQSTIPLTTSNNPLSPNFIEALNTVSSTNDANAIQPALTHQPKHKNTVDHDIPCTPQEDTLFQKFLVDEKRIMSNIAPHEFPPGSRMFIGNLPTEKVTKKDVFRVFYSYGRLGQIALKQAYGFVQFFSPEECQNAINGEQGTVIRGRKIHLEVSKPQKHKPASNDKKNYRSRSRSPDIRDRSPVRGRNRSRGRGSHGYNALYDRDNKKDRYILKEDYGRRRSSPLLSRSSRDHDIDYHGDYKSTSSDLYNDHFQRQQMDSFPLPRRYGNDVPECQIIITDDTDRSFIYFVEKNFRDKGFRVDTLFLSPKLSLPSVVQQMIIEGIMAIIFLNRQMQSQSKISMQIFDRKEDSSDVKFDEYANIDVHVAVVLALRKKQSTLKNTYGTSNSNNTNFQLQNPTLNASNAALASLIGSLDSTTLQKVIGALTQPSQQLTSQMQSMPYTPLQTPHQGASAGKNYSVGQEVSSMTKPQQQPDLQVQNILGQLAKLQNQHK</sequence>